<reference evidence="2" key="2">
    <citation type="journal article" date="2024" name="Plant">
        <title>Genomic evolution and insights into agronomic trait innovations of Sesamum species.</title>
        <authorList>
            <person name="Miao H."/>
            <person name="Wang L."/>
            <person name="Qu L."/>
            <person name="Liu H."/>
            <person name="Sun Y."/>
            <person name="Le M."/>
            <person name="Wang Q."/>
            <person name="Wei S."/>
            <person name="Zheng Y."/>
            <person name="Lin W."/>
            <person name="Duan Y."/>
            <person name="Cao H."/>
            <person name="Xiong S."/>
            <person name="Wang X."/>
            <person name="Wei L."/>
            <person name="Li C."/>
            <person name="Ma Q."/>
            <person name="Ju M."/>
            <person name="Zhao R."/>
            <person name="Li G."/>
            <person name="Mu C."/>
            <person name="Tian Q."/>
            <person name="Mei H."/>
            <person name="Zhang T."/>
            <person name="Gao T."/>
            <person name="Zhang H."/>
        </authorList>
    </citation>
    <scope>NUCLEOTIDE SEQUENCE</scope>
    <source>
        <strain evidence="2">G02</strain>
    </source>
</reference>
<name>A0AAW2UHC8_SESRA</name>
<protein>
    <submittedName>
        <fullName evidence="2">Uncharacterized protein</fullName>
    </submittedName>
</protein>
<evidence type="ECO:0000256" key="1">
    <source>
        <dbReference type="SAM" id="MobiDB-lite"/>
    </source>
</evidence>
<organism evidence="2">
    <name type="scientific">Sesamum radiatum</name>
    <name type="common">Black benniseed</name>
    <dbReference type="NCBI Taxonomy" id="300843"/>
    <lineage>
        <taxon>Eukaryota</taxon>
        <taxon>Viridiplantae</taxon>
        <taxon>Streptophyta</taxon>
        <taxon>Embryophyta</taxon>
        <taxon>Tracheophyta</taxon>
        <taxon>Spermatophyta</taxon>
        <taxon>Magnoliopsida</taxon>
        <taxon>eudicotyledons</taxon>
        <taxon>Gunneridae</taxon>
        <taxon>Pentapetalae</taxon>
        <taxon>asterids</taxon>
        <taxon>lamiids</taxon>
        <taxon>Lamiales</taxon>
        <taxon>Pedaliaceae</taxon>
        <taxon>Sesamum</taxon>
    </lineage>
</organism>
<proteinExistence type="predicted"/>
<reference evidence="2" key="1">
    <citation type="submission" date="2020-06" db="EMBL/GenBank/DDBJ databases">
        <authorList>
            <person name="Li T."/>
            <person name="Hu X."/>
            <person name="Zhang T."/>
            <person name="Song X."/>
            <person name="Zhang H."/>
            <person name="Dai N."/>
            <person name="Sheng W."/>
            <person name="Hou X."/>
            <person name="Wei L."/>
        </authorList>
    </citation>
    <scope>NUCLEOTIDE SEQUENCE</scope>
    <source>
        <strain evidence="2">G02</strain>
        <tissue evidence="2">Leaf</tissue>
    </source>
</reference>
<evidence type="ECO:0000313" key="2">
    <source>
        <dbReference type="EMBL" id="KAL0414911.1"/>
    </source>
</evidence>
<comment type="caution">
    <text evidence="2">The sequence shown here is derived from an EMBL/GenBank/DDBJ whole genome shotgun (WGS) entry which is preliminary data.</text>
</comment>
<gene>
    <name evidence="2" type="ORF">Sradi_1692800</name>
</gene>
<dbReference type="EMBL" id="JACGWJ010000006">
    <property type="protein sequence ID" value="KAL0414911.1"/>
    <property type="molecule type" value="Genomic_DNA"/>
</dbReference>
<feature type="region of interest" description="Disordered" evidence="1">
    <location>
        <begin position="1"/>
        <end position="55"/>
    </location>
</feature>
<sequence>MEKGKKVKDPSSASPVKGVPRTSMMGRTEVNDPPRKGIIRMITGDPANGDSQKARNAQVREAYGIKMKDIMDVEPAGDTPLIQFD</sequence>
<accession>A0AAW2UHC8</accession>
<dbReference type="AlphaFoldDB" id="A0AAW2UHC8"/>